<name>A0A087PN41_9PROT</name>
<evidence type="ECO:0000313" key="3">
    <source>
        <dbReference type="Proteomes" id="UP000075526"/>
    </source>
</evidence>
<gene>
    <name evidence="1" type="ORF">AD933_14195</name>
    <name evidence="2" type="ORF">AD953_06775</name>
</gene>
<dbReference type="Gene3D" id="1.10.10.690">
    <property type="entry name" value="YidB-like"/>
    <property type="match status" value="1"/>
</dbReference>
<evidence type="ECO:0000313" key="2">
    <source>
        <dbReference type="EMBL" id="KXV75611.1"/>
    </source>
</evidence>
<organism evidence="2 4">
    <name type="scientific">Acetobacter malorum</name>
    <dbReference type="NCBI Taxonomy" id="178901"/>
    <lineage>
        <taxon>Bacteria</taxon>
        <taxon>Pseudomonadati</taxon>
        <taxon>Pseudomonadota</taxon>
        <taxon>Alphaproteobacteria</taxon>
        <taxon>Acetobacterales</taxon>
        <taxon>Acetobacteraceae</taxon>
        <taxon>Acetobacter</taxon>
    </lineage>
</organism>
<evidence type="ECO:0008006" key="5">
    <source>
        <dbReference type="Google" id="ProtNLM"/>
    </source>
</evidence>
<dbReference type="SUPFAM" id="SSF140804">
    <property type="entry name" value="YidB-like"/>
    <property type="match status" value="1"/>
</dbReference>
<sequence length="126" mass="13800">MKITEQLTSAVSQVGDFMTLASKDVSGMLSVLNDLLGPVPQPDAPSKLEQRASAAGMIDVIRNWQVQDDAPPATEAEIQQFFTPEELTQFSNETGLSDTATLSMLQTLLPRCVRRRALHEPFAPRS</sequence>
<dbReference type="RefSeq" id="WP_043552763.1">
    <property type="nucleotide sequence ID" value="NZ_CALAZD010000080.1"/>
</dbReference>
<evidence type="ECO:0000313" key="1">
    <source>
        <dbReference type="EMBL" id="KXV14066.1"/>
    </source>
</evidence>
<evidence type="ECO:0000313" key="4">
    <source>
        <dbReference type="Proteomes" id="UP000075538"/>
    </source>
</evidence>
<accession>A0A087PN41</accession>
<dbReference type="Proteomes" id="UP000075526">
    <property type="component" value="Unassembled WGS sequence"/>
</dbReference>
<dbReference type="Proteomes" id="UP000075538">
    <property type="component" value="Unassembled WGS sequence"/>
</dbReference>
<dbReference type="GeneID" id="29558635"/>
<reference evidence="3 4" key="1">
    <citation type="submission" date="2015-06" db="EMBL/GenBank/DDBJ databases">
        <title>Improved classification and identification of acetic acid bacteria using matrix-assisted laser desorption/ionization time-of-flight mass spectrometry; Gluconobacter nephelii and Gluconobacter uchimurae are later heterotypic synonyms of Gluconobacter japonicus and Gluconobacter oxydans, respectively.</title>
        <authorList>
            <person name="Li L."/>
            <person name="Cleenwerck I."/>
            <person name="De Vuyst L."/>
            <person name="Vandamme P."/>
        </authorList>
    </citation>
    <scope>NUCLEOTIDE SEQUENCE [LARGE SCALE GENOMIC DNA]</scope>
    <source>
        <strain evidence="1 3">LMG 1552</strain>
        <strain evidence="2 4">LMG 1604</strain>
    </source>
</reference>
<dbReference type="AlphaFoldDB" id="A0A087PN41"/>
<proteinExistence type="predicted"/>
<comment type="caution">
    <text evidence="2">The sequence shown here is derived from an EMBL/GenBank/DDBJ whole genome shotgun (WGS) entry which is preliminary data.</text>
</comment>
<dbReference type="InterPro" id="IPR027405">
    <property type="entry name" value="YidB-like"/>
</dbReference>
<dbReference type="EMBL" id="LHZF01000175">
    <property type="protein sequence ID" value="KXV14066.1"/>
    <property type="molecule type" value="Genomic_DNA"/>
</dbReference>
<protein>
    <recommendedName>
        <fullName evidence="5">DUF937 domain-containing protein</fullName>
    </recommendedName>
</protein>
<dbReference type="PATRIC" id="fig|178901.10.peg.2736"/>
<dbReference type="EMBL" id="LHZZ01000510">
    <property type="protein sequence ID" value="KXV75611.1"/>
    <property type="molecule type" value="Genomic_DNA"/>
</dbReference>